<dbReference type="InterPro" id="IPR024810">
    <property type="entry name" value="MAB21L/cGLR"/>
</dbReference>
<keyword evidence="3" id="KW-0175">Coiled coil</keyword>
<comment type="cofactor">
    <cofactor evidence="1">
        <name>Mg(2+)</name>
        <dbReference type="ChEBI" id="CHEBI:18420"/>
    </cofactor>
</comment>
<keyword evidence="6" id="KW-1185">Reference proteome</keyword>
<dbReference type="OrthoDB" id="5960800at2759"/>
<evidence type="ECO:0000313" key="6">
    <source>
        <dbReference type="Proteomes" id="UP000275408"/>
    </source>
</evidence>
<organism evidence="5 6">
    <name type="scientific">Pocillopora damicornis</name>
    <name type="common">Cauliflower coral</name>
    <name type="synonym">Millepora damicornis</name>
    <dbReference type="NCBI Taxonomy" id="46731"/>
    <lineage>
        <taxon>Eukaryota</taxon>
        <taxon>Metazoa</taxon>
        <taxon>Cnidaria</taxon>
        <taxon>Anthozoa</taxon>
        <taxon>Hexacorallia</taxon>
        <taxon>Scleractinia</taxon>
        <taxon>Astrocoeniina</taxon>
        <taxon>Pocilloporidae</taxon>
        <taxon>Pocillopora</taxon>
    </lineage>
</organism>
<gene>
    <name evidence="5" type="ORF">pdam_00018724</name>
</gene>
<dbReference type="PANTHER" id="PTHR10656">
    <property type="entry name" value="CELL FATE DETERMINING PROTEIN MAB21-RELATED"/>
    <property type="match status" value="1"/>
</dbReference>
<proteinExistence type="predicted"/>
<evidence type="ECO:0000259" key="4">
    <source>
        <dbReference type="Pfam" id="PF20266"/>
    </source>
</evidence>
<evidence type="ECO:0000256" key="3">
    <source>
        <dbReference type="SAM" id="Coils"/>
    </source>
</evidence>
<name>A0A3M6UPQ8_POCDA</name>
<dbReference type="GO" id="GO:0005524">
    <property type="term" value="F:ATP binding"/>
    <property type="evidence" value="ECO:0007669"/>
    <property type="project" value="UniProtKB-KW"/>
</dbReference>
<dbReference type="Proteomes" id="UP000275408">
    <property type="component" value="Unassembled WGS sequence"/>
</dbReference>
<evidence type="ECO:0000256" key="1">
    <source>
        <dbReference type="ARBA" id="ARBA00001946"/>
    </source>
</evidence>
<keyword evidence="2" id="KW-0547">Nucleotide-binding</keyword>
<dbReference type="OMA" id="HEIWTES"/>
<reference evidence="5 6" key="1">
    <citation type="journal article" date="2018" name="Sci. Rep.">
        <title>Comparative analysis of the Pocillopora damicornis genome highlights role of immune system in coral evolution.</title>
        <authorList>
            <person name="Cunning R."/>
            <person name="Bay R.A."/>
            <person name="Gillette P."/>
            <person name="Baker A.C."/>
            <person name="Traylor-Knowles N."/>
        </authorList>
    </citation>
    <scope>NUCLEOTIDE SEQUENCE [LARGE SCALE GENOMIC DNA]</scope>
    <source>
        <strain evidence="5">RSMAS</strain>
        <tissue evidence="5">Whole animal</tissue>
    </source>
</reference>
<dbReference type="PANTHER" id="PTHR10656:SF69">
    <property type="entry name" value="MAB-21-LIKE HHH_H2TH-LIKE DOMAIN-CONTAINING PROTEIN"/>
    <property type="match status" value="1"/>
</dbReference>
<dbReference type="EMBL" id="RCHS01001025">
    <property type="protein sequence ID" value="RMX55683.1"/>
    <property type="molecule type" value="Genomic_DNA"/>
</dbReference>
<dbReference type="InterPro" id="IPR046906">
    <property type="entry name" value="Mab-21_HhH/H2TH-like"/>
</dbReference>
<accession>A0A3M6UPQ8</accession>
<sequence>MSNILECNAIDNLDSVNKILESYLDELDLWQREVDNIRIMHHEVWKGSRLSPLIKQHRAGSRVEKQTRILPIGGQTDVDYMFEVVGIKVFCNGNRDFMYFKSCSQQNSDVDDEYDMSNSFGRIYVSEAYKSYLEGHEMYGKIFAEAMSFDQTENAFLLIPGKFKENVVQNCGLDYTRNEVLPSTISPSISGQGAMNEYDGVPCLKLVSWPREALGWIHRQNRSDVGFQNEWKSQVVENIPLFLVPTGNPMSKEQNMQFRLSFSMAEIACFQQMASPMRKMYGIVKYVFKALFHDINLLSSYHLKTLMLWKIDQTPIEEWKSKKATEFIIEMMKDVYQALNDANIPHFFVEKCNIFPVHKVTDENVLEYVTIFQNMPYRLQMILENLLQKDLGIPTSEEWLNLAMVKLKSIRQTGLEVYIDGYLTRLLSVITFSVTENFAQSRQQGEASWEEMERIFAKYDHDHHICRIADMANSCICRLEPSSRVIGSRTTPEHSSCTADEMSRLVHEAFEAYTEGTFSTAMEYIREADSLPRSSNKTLEGIGISVTKFHKCLLHDKPILNVIQILESEHNGRCPRFYLAPCLMLQHMKIQLKLNSLLHNTTALQQKLDKLQSIVQRLSPTEPYPGRLSYRFAGVYLLRGYERFIRDQQLSVSIIIPSETFKQKRFATNFNLK</sequence>
<dbReference type="AlphaFoldDB" id="A0A3M6UPQ8"/>
<protein>
    <recommendedName>
        <fullName evidence="4">Mab-21-like HhH/H2TH-like domain-containing protein</fullName>
    </recommendedName>
</protein>
<dbReference type="Pfam" id="PF20266">
    <property type="entry name" value="Mab-21_C"/>
    <property type="match status" value="1"/>
</dbReference>
<feature type="domain" description="Mab-21-like HhH/H2TH-like" evidence="4">
    <location>
        <begin position="278"/>
        <end position="365"/>
    </location>
</feature>
<dbReference type="GO" id="GO:0016779">
    <property type="term" value="F:nucleotidyltransferase activity"/>
    <property type="evidence" value="ECO:0007669"/>
    <property type="project" value="UniProtKB-ARBA"/>
</dbReference>
<keyword evidence="2" id="KW-0067">ATP-binding</keyword>
<evidence type="ECO:0000313" key="5">
    <source>
        <dbReference type="EMBL" id="RMX55683.1"/>
    </source>
</evidence>
<comment type="caution">
    <text evidence="5">The sequence shown here is derived from an EMBL/GenBank/DDBJ whole genome shotgun (WGS) entry which is preliminary data.</text>
</comment>
<feature type="coiled-coil region" evidence="3">
    <location>
        <begin position="13"/>
        <end position="40"/>
    </location>
</feature>
<dbReference type="SMART" id="SM01265">
    <property type="entry name" value="Mab-21"/>
    <property type="match status" value="1"/>
</dbReference>
<evidence type="ECO:0000256" key="2">
    <source>
        <dbReference type="ARBA" id="ARBA00022840"/>
    </source>
</evidence>
<dbReference type="Gene3D" id="1.10.1410.40">
    <property type="match status" value="1"/>
</dbReference>